<dbReference type="AlphaFoldDB" id="K6WR59"/>
<protein>
    <recommendedName>
        <fullName evidence="8">Tryptophanase</fullName>
        <ecNumber evidence="8">4.1.99.1</ecNumber>
    </recommendedName>
    <alternativeName>
        <fullName evidence="8">L-tryptophan indole-lyase</fullName>
        <shortName evidence="8">TNase</shortName>
    </alternativeName>
</protein>
<dbReference type="InterPro" id="IPR013440">
    <property type="entry name" value="TNase"/>
</dbReference>
<sequence>MKYIPEPFKIKMVEPIRLTTAQERREKIAAANYNNFGLHADDVYIDLLTDSGTNAMSNAQWSAMLTGDEAYSGGRSYYDLIGVAQEIFGYEWIQPVHQGRAAEKVLFPVLIGRPGQVVISNTFFDTTRAHVALANGRPIDCVCPEGLDSGLDAPFKGNMDNARLETLIAEHGDEVAGIVVTITNNSVGGQPVSMANMRETARIAAAHGIPLVIDAARFAENAYFIKAREAEFADATIAEIIREFFSYGDIFTMSAKKDAITNMGGLLGVREEGEHVPDVRSLVIAGEGYVTYGGLSGRDLAALAVGLREGMDEDYLRYRTGQVAYLAARLDEFGIPYQRPAGGHAVFVDAGKLLPHLPWHQYPGHALAVELYIEAGVRTCDIGSYLMDRDPATGQEQQAPLEFTRLAIPRRVYTQAHLDVIAEALGAIKERAGSVPGYEITWEPKVLRHFTATLRPLS</sequence>
<gene>
    <name evidence="8 11" type="primary">tnaA</name>
    <name evidence="11" type="ORF">KILIM_034_00350</name>
</gene>
<evidence type="ECO:0000256" key="6">
    <source>
        <dbReference type="ARBA" id="ARBA00023239"/>
    </source>
</evidence>
<feature type="domain" description="Aromatic amino acid beta-eliminating lyase/threonine aldolase" evidence="10">
    <location>
        <begin position="46"/>
        <end position="423"/>
    </location>
</feature>
<feature type="modified residue" description="N6-(pyridoxal phosphate)lysine" evidence="8 9">
    <location>
        <position position="257"/>
    </location>
</feature>
<dbReference type="Gene3D" id="3.40.640.10">
    <property type="entry name" value="Type I PLP-dependent aspartate aminotransferase-like (Major domain)"/>
    <property type="match status" value="1"/>
</dbReference>
<comment type="cofactor">
    <cofactor evidence="1 8 9">
        <name>pyridoxal 5'-phosphate</name>
        <dbReference type="ChEBI" id="CHEBI:597326"/>
    </cofactor>
</comment>
<keyword evidence="12" id="KW-1185">Reference proteome</keyword>
<dbReference type="SUPFAM" id="SSF53383">
    <property type="entry name" value="PLP-dependent transferases"/>
    <property type="match status" value="1"/>
</dbReference>
<dbReference type="PANTHER" id="PTHR32325">
    <property type="entry name" value="BETA-ELIMINATING LYASE-LIKE PROTEIN-RELATED"/>
    <property type="match status" value="1"/>
</dbReference>
<dbReference type="InterPro" id="IPR015421">
    <property type="entry name" value="PyrdxlP-dep_Trfase_major"/>
</dbReference>
<name>K6WR59_9MICO</name>
<evidence type="ECO:0000313" key="12">
    <source>
        <dbReference type="Proteomes" id="UP000008366"/>
    </source>
</evidence>
<dbReference type="STRING" id="1184609.KILIM_034_00350"/>
<dbReference type="UniPathway" id="UPA00332">
    <property type="reaction ID" value="UER00452"/>
</dbReference>
<reference evidence="11 12" key="1">
    <citation type="submission" date="2012-08" db="EMBL/GenBank/DDBJ databases">
        <title>Whole genome shotgun sequence of Kineosphaera limosa NBRC 100340.</title>
        <authorList>
            <person name="Yoshida I."/>
            <person name="Isaki S."/>
            <person name="Hosoyama A."/>
            <person name="Tsuchikane K."/>
            <person name="Katsumata H."/>
            <person name="Ando Y."/>
            <person name="Ohji S."/>
            <person name="Hamada M."/>
            <person name="Tamura T."/>
            <person name="Yamazoe A."/>
            <person name="Yamazaki S."/>
            <person name="Fujita N."/>
        </authorList>
    </citation>
    <scope>NUCLEOTIDE SEQUENCE [LARGE SCALE GENOMIC DNA]</scope>
    <source>
        <strain evidence="11 12">NBRC 100340</strain>
    </source>
</reference>
<evidence type="ECO:0000256" key="2">
    <source>
        <dbReference type="ARBA" id="ARBA00004662"/>
    </source>
</evidence>
<evidence type="ECO:0000313" key="11">
    <source>
        <dbReference type="EMBL" id="GAB96286.1"/>
    </source>
</evidence>
<dbReference type="PIRSF" id="PIRSF001386">
    <property type="entry name" value="Trpase"/>
    <property type="match status" value="1"/>
</dbReference>
<evidence type="ECO:0000256" key="5">
    <source>
        <dbReference type="ARBA" id="ARBA00023079"/>
    </source>
</evidence>
<evidence type="ECO:0000256" key="3">
    <source>
        <dbReference type="ARBA" id="ARBA00009721"/>
    </source>
</evidence>
<dbReference type="InterPro" id="IPR001597">
    <property type="entry name" value="ArAA_b-elim_lyase/Thr_aldolase"/>
</dbReference>
<keyword evidence="6 8" id="KW-0456">Lyase</keyword>
<dbReference type="RefSeq" id="WP_006592818.1">
    <property type="nucleotide sequence ID" value="NZ_BAHD01000034.1"/>
</dbReference>
<accession>K6WR59</accession>
<comment type="catalytic activity">
    <reaction evidence="7 8">
        <text>L-tryptophan + H2O = indole + pyruvate + NH4(+)</text>
        <dbReference type="Rhea" id="RHEA:19553"/>
        <dbReference type="ChEBI" id="CHEBI:15361"/>
        <dbReference type="ChEBI" id="CHEBI:15377"/>
        <dbReference type="ChEBI" id="CHEBI:16881"/>
        <dbReference type="ChEBI" id="CHEBI:28938"/>
        <dbReference type="ChEBI" id="CHEBI:57912"/>
        <dbReference type="EC" id="4.1.99.1"/>
    </reaction>
</comment>
<dbReference type="EC" id="4.1.99.1" evidence="8"/>
<organism evidence="11 12">
    <name type="scientific">Kineosphaera limosa NBRC 100340</name>
    <dbReference type="NCBI Taxonomy" id="1184609"/>
    <lineage>
        <taxon>Bacteria</taxon>
        <taxon>Bacillati</taxon>
        <taxon>Actinomycetota</taxon>
        <taxon>Actinomycetes</taxon>
        <taxon>Micrococcales</taxon>
        <taxon>Dermatophilaceae</taxon>
        <taxon>Kineosphaera</taxon>
    </lineage>
</organism>
<comment type="similarity">
    <text evidence="3 8">Belongs to the beta-eliminating lyase family.</text>
</comment>
<proteinExistence type="inferred from homology"/>
<evidence type="ECO:0000256" key="7">
    <source>
        <dbReference type="ARBA" id="ARBA00047962"/>
    </source>
</evidence>
<dbReference type="Pfam" id="PF01212">
    <property type="entry name" value="Beta_elim_lyase"/>
    <property type="match status" value="1"/>
</dbReference>
<dbReference type="PANTHER" id="PTHR32325:SF4">
    <property type="entry name" value="TRYPTOPHANASE"/>
    <property type="match status" value="1"/>
</dbReference>
<evidence type="ECO:0000256" key="9">
    <source>
        <dbReference type="PIRSR" id="PIRSR611166-50"/>
    </source>
</evidence>
<dbReference type="InterPro" id="IPR015422">
    <property type="entry name" value="PyrdxlP-dep_Trfase_small"/>
</dbReference>
<evidence type="ECO:0000256" key="8">
    <source>
        <dbReference type="HAMAP-Rule" id="MF_00544"/>
    </source>
</evidence>
<keyword evidence="4 8" id="KW-0663">Pyridoxal phosphate</keyword>
<evidence type="ECO:0000259" key="10">
    <source>
        <dbReference type="Pfam" id="PF01212"/>
    </source>
</evidence>
<dbReference type="OrthoDB" id="9764079at2"/>
<dbReference type="GO" id="GO:0009034">
    <property type="term" value="F:tryptophanase activity"/>
    <property type="evidence" value="ECO:0007669"/>
    <property type="project" value="UniProtKB-UniRule"/>
</dbReference>
<dbReference type="InterPro" id="IPR015424">
    <property type="entry name" value="PyrdxlP-dep_Trfase"/>
</dbReference>
<dbReference type="eggNOG" id="COG3033">
    <property type="taxonomic scope" value="Bacteria"/>
</dbReference>
<dbReference type="NCBIfam" id="NF009709">
    <property type="entry name" value="PRK13238.1"/>
    <property type="match status" value="1"/>
</dbReference>
<dbReference type="Gene3D" id="3.90.1150.10">
    <property type="entry name" value="Aspartate Aminotransferase, domain 1"/>
    <property type="match status" value="1"/>
</dbReference>
<comment type="caution">
    <text evidence="11">The sequence shown here is derived from an EMBL/GenBank/DDBJ whole genome shotgun (WGS) entry which is preliminary data.</text>
</comment>
<dbReference type="EMBL" id="BAHD01000034">
    <property type="protein sequence ID" value="GAB96286.1"/>
    <property type="molecule type" value="Genomic_DNA"/>
</dbReference>
<dbReference type="Proteomes" id="UP000008366">
    <property type="component" value="Unassembled WGS sequence"/>
</dbReference>
<evidence type="ECO:0000256" key="1">
    <source>
        <dbReference type="ARBA" id="ARBA00001933"/>
    </source>
</evidence>
<comment type="subunit">
    <text evidence="8">Homotetramer.</text>
</comment>
<comment type="pathway">
    <text evidence="2 8">Amino-acid degradation; L-tryptophan degradation via pyruvate pathway; indole and pyruvate from L-tryptophan: step 1/1.</text>
</comment>
<dbReference type="InterPro" id="IPR011166">
    <property type="entry name" value="Beta-eliminating_lyase"/>
</dbReference>
<keyword evidence="5 8" id="KW-0823">Tryptophan catabolism</keyword>
<evidence type="ECO:0000256" key="4">
    <source>
        <dbReference type="ARBA" id="ARBA00022898"/>
    </source>
</evidence>
<dbReference type="HAMAP" id="MF_00544">
    <property type="entry name" value="Tryptophanase"/>
    <property type="match status" value="1"/>
</dbReference>